<protein>
    <submittedName>
        <fullName evidence="3">DUF262 domain-containing protein</fullName>
    </submittedName>
</protein>
<dbReference type="InterPro" id="IPR004919">
    <property type="entry name" value="GmrSD_N"/>
</dbReference>
<dbReference type="PANTHER" id="PTHR35149">
    <property type="entry name" value="SLL5132 PROTEIN"/>
    <property type="match status" value="1"/>
</dbReference>
<evidence type="ECO:0000313" key="4">
    <source>
        <dbReference type="Proteomes" id="UP000237921"/>
    </source>
</evidence>
<reference evidence="4" key="1">
    <citation type="submission" date="2017-12" db="EMBL/GenBank/DDBJ databases">
        <title>FDA dAtabase for Regulatory Grade micrObial Sequences (FDA-ARGOS): Supporting development and validation of Infectious Disease Dx tests.</title>
        <authorList>
            <person name="Hoffmann M."/>
            <person name="Allard M."/>
            <person name="Evans P."/>
            <person name="Brown E."/>
            <person name="Tallon L."/>
            <person name="Sadzewicz L."/>
            <person name="Sengamalay N."/>
            <person name="Ott S."/>
            <person name="Godinez A."/>
            <person name="Nagaraj S."/>
            <person name="Vavikolanu K."/>
            <person name="Aluvathingal J."/>
            <person name="Nadendla S."/>
            <person name="Sichtig H."/>
        </authorList>
    </citation>
    <scope>NUCLEOTIDE SEQUENCE [LARGE SCALE GENOMIC DNA]</scope>
    <source>
        <strain evidence="4">FDAARGOS_129</strain>
    </source>
</reference>
<sequence length="664" mass="78666">MPEFQSNLITLKDVIDQQYFFNIPIYQRLYVWGKEQIHTLLDDIVTAWLEGKNEFYLGGTLVIERAVNELEDIRHFDLIDGQQRFTTLWLIGVVLREHLAAYTQVDTKQGKRQRISFSIRPQVTKFFEKVCEGLPASLPEAMQLEDALQEIRAYFDNYSDKKASIDKRSLSKFILNKVQLILTTVPEHTDLNKLFEVINNRGVQLQHHEILKAKLLEHISSQEREAYALLWDACANMNGYVERHLKATTKLDTVSLYERKVDFKNGQREQLANAKAVLDELREITKVSDDESMKLEDILNSTTILTTSENDPGEDIDSGLPDRVTSIITFSMLLQHVLRIYLQQNNMSKHQDIEKISDKDLLLIFKEYWLDEKPKETDVKQFFELLWEVRYQFDKHVIKWILVEEEKQHSIRRMRINHNKKQNAYYLQRDTADASPDFALLQSMLYHSQQMTTQYWLTPLLKFLLENHSDGAELYLQHLDNHLLCGRVHESLIVRTRRFLQNLWHEEKLIDAKESLDQKYENGTQYPHYWFYKLEYVLYLKHKRMNSRLVDNFRITSKNSVEHVTPQNPEQKQDEIPAEILHNFGNLALVTKSINSEMSNKGFSIKKIEFEHRYRGKGVSLKLEEIYKNDHWHEHEISYHQKQMIEDFNEYMQLIGSKVSCFEK</sequence>
<accession>A0A2L1VJD9</accession>
<dbReference type="AlphaFoldDB" id="A0A2L1VJD9"/>
<evidence type="ECO:0000259" key="2">
    <source>
        <dbReference type="Pfam" id="PF07510"/>
    </source>
</evidence>
<dbReference type="Proteomes" id="UP000237921">
    <property type="component" value="Chromosome"/>
</dbReference>
<dbReference type="Pfam" id="PF07510">
    <property type="entry name" value="GmrSD_C"/>
    <property type="match status" value="1"/>
</dbReference>
<feature type="domain" description="GmrSD restriction endonucleases N-terminal" evidence="1">
    <location>
        <begin position="13"/>
        <end position="216"/>
    </location>
</feature>
<evidence type="ECO:0000313" key="3">
    <source>
        <dbReference type="EMBL" id="AVF45176.1"/>
    </source>
</evidence>
<dbReference type="RefSeq" id="WP_039249916.1">
    <property type="nucleotide sequence ID" value="NZ_CP014019.1"/>
</dbReference>
<name>A0A2L1VJD9_ACINO</name>
<proteinExistence type="predicted"/>
<gene>
    <name evidence="3" type="ORF">AL533_12685</name>
</gene>
<dbReference type="EMBL" id="CP014019">
    <property type="protein sequence ID" value="AVF45176.1"/>
    <property type="molecule type" value="Genomic_DNA"/>
</dbReference>
<dbReference type="PANTHER" id="PTHR35149:SF2">
    <property type="entry name" value="DUF262 DOMAIN-CONTAINING PROTEIN"/>
    <property type="match status" value="1"/>
</dbReference>
<evidence type="ECO:0000259" key="1">
    <source>
        <dbReference type="Pfam" id="PF03235"/>
    </source>
</evidence>
<organism evidence="3 4">
    <name type="scientific">Acinetobacter nosocomialis</name>
    <dbReference type="NCBI Taxonomy" id="106654"/>
    <lineage>
        <taxon>Bacteria</taxon>
        <taxon>Pseudomonadati</taxon>
        <taxon>Pseudomonadota</taxon>
        <taxon>Gammaproteobacteria</taxon>
        <taxon>Moraxellales</taxon>
        <taxon>Moraxellaceae</taxon>
        <taxon>Acinetobacter</taxon>
        <taxon>Acinetobacter calcoaceticus/baumannii complex</taxon>
    </lineage>
</organism>
<dbReference type="InterPro" id="IPR011089">
    <property type="entry name" value="GmrSD_C"/>
</dbReference>
<dbReference type="Pfam" id="PF03235">
    <property type="entry name" value="GmrSD_N"/>
    <property type="match status" value="1"/>
</dbReference>
<feature type="domain" description="GmrSD restriction endonucleases C-terminal" evidence="2">
    <location>
        <begin position="522"/>
        <end position="646"/>
    </location>
</feature>